<evidence type="ECO:0000313" key="3">
    <source>
        <dbReference type="Proteomes" id="UP000825890"/>
    </source>
</evidence>
<feature type="compositionally biased region" description="Basic and acidic residues" evidence="1">
    <location>
        <begin position="55"/>
        <end position="64"/>
    </location>
</feature>
<dbReference type="AlphaFoldDB" id="A0A9P3CDM4"/>
<evidence type="ECO:0000313" key="2">
    <source>
        <dbReference type="EMBL" id="GIZ38080.1"/>
    </source>
</evidence>
<protein>
    <submittedName>
        <fullName evidence="2">Uncharacterized protein</fullName>
    </submittedName>
</protein>
<evidence type="ECO:0000256" key="1">
    <source>
        <dbReference type="SAM" id="MobiDB-lite"/>
    </source>
</evidence>
<dbReference type="Proteomes" id="UP000825890">
    <property type="component" value="Unassembled WGS sequence"/>
</dbReference>
<proteinExistence type="predicted"/>
<accession>A0A9P3CDM4</accession>
<organism evidence="2 3">
    <name type="scientific">Cercospora kikuchii</name>
    <dbReference type="NCBI Taxonomy" id="84275"/>
    <lineage>
        <taxon>Eukaryota</taxon>
        <taxon>Fungi</taxon>
        <taxon>Dikarya</taxon>
        <taxon>Ascomycota</taxon>
        <taxon>Pezizomycotina</taxon>
        <taxon>Dothideomycetes</taxon>
        <taxon>Dothideomycetidae</taxon>
        <taxon>Mycosphaerellales</taxon>
        <taxon>Mycosphaerellaceae</taxon>
        <taxon>Cercospora</taxon>
    </lineage>
</organism>
<feature type="region of interest" description="Disordered" evidence="1">
    <location>
        <begin position="36"/>
        <end position="96"/>
    </location>
</feature>
<dbReference type="EMBL" id="BOLY01000001">
    <property type="protein sequence ID" value="GIZ38080.1"/>
    <property type="molecule type" value="Genomic_DNA"/>
</dbReference>
<keyword evidence="3" id="KW-1185">Reference proteome</keyword>
<name>A0A9P3CDM4_9PEZI</name>
<sequence>MAGRLLSRHVRSLNACIGSPQRVTITQIRHATYNANHRDPVVSERPDNLGGLGSTEKEHVRCESGTEEENSLRGGFPSAPDGESRRPRKSQQNGGERKNLIYQQQGSGHSSQPHDGQHKQIDTPQDVHHFLQLAERDLAGPAEATALLKSSMEAIQSLPRKDQQAVQDWIQIWCMDESLRDGAAMKPKTEHIRSALAQRSFNWPAELLAATARAKLYWSEDGTVDAALDFILNRSRYGRGLLWYDYAATVLAKALCKDQTRPCNPVLFGKFLDDSRRRRLRSNSDETTTVHLSVAELYFYHPTEADARLMLAICRNKSALQLMLGYIELRRRSFALRALRAAYLLRLQGDQHNANYMRDVSVQLHERPWSMRARLYEIWTRDPKLKRRHEESPFTDAEWRDIMEGSQH</sequence>
<gene>
    <name evidence="2" type="ORF">CKM354_000150600</name>
</gene>
<reference evidence="2 3" key="1">
    <citation type="submission" date="2021-01" db="EMBL/GenBank/DDBJ databases">
        <title>Cercospora kikuchii MAFF 305040 whole genome shotgun sequence.</title>
        <authorList>
            <person name="Kashiwa T."/>
            <person name="Suzuki T."/>
        </authorList>
    </citation>
    <scope>NUCLEOTIDE SEQUENCE [LARGE SCALE GENOMIC DNA]</scope>
    <source>
        <strain evidence="2 3">MAFF 305040</strain>
    </source>
</reference>
<dbReference type="RefSeq" id="XP_044652567.1">
    <property type="nucleotide sequence ID" value="XM_044796632.1"/>
</dbReference>
<comment type="caution">
    <text evidence="2">The sequence shown here is derived from an EMBL/GenBank/DDBJ whole genome shotgun (WGS) entry which is preliminary data.</text>
</comment>
<feature type="compositionally biased region" description="Basic and acidic residues" evidence="1">
    <location>
        <begin position="36"/>
        <end position="47"/>
    </location>
</feature>
<dbReference type="OrthoDB" id="10476875at2759"/>
<dbReference type="GeneID" id="68287081"/>